<dbReference type="InterPro" id="IPR037069">
    <property type="entry name" value="AcylCoA_DH/ox_N_sf"/>
</dbReference>
<dbReference type="PANTHER" id="PTHR43884">
    <property type="entry name" value="ACYL-COA DEHYDROGENASE"/>
    <property type="match status" value="1"/>
</dbReference>
<dbReference type="InterPro" id="IPR009100">
    <property type="entry name" value="AcylCoA_DH/oxidase_NM_dom_sf"/>
</dbReference>
<dbReference type="GO" id="GO:0050660">
    <property type="term" value="F:flavin adenine dinucleotide binding"/>
    <property type="evidence" value="ECO:0007669"/>
    <property type="project" value="InterPro"/>
</dbReference>
<dbReference type="InterPro" id="IPR013786">
    <property type="entry name" value="AcylCoA_DH/ox_N"/>
</dbReference>
<feature type="domain" description="Acyl-CoA oxidase/dehydrogenase middle" evidence="14">
    <location>
        <begin position="149"/>
        <end position="222"/>
    </location>
</feature>
<gene>
    <name evidence="17" type="ORF">FXN63_25495</name>
</gene>
<dbReference type="Pfam" id="PF08028">
    <property type="entry name" value="Acyl-CoA_dh_2"/>
    <property type="match status" value="1"/>
</dbReference>
<evidence type="ECO:0000256" key="8">
    <source>
        <dbReference type="ARBA" id="ARBA00034317"/>
    </source>
</evidence>
<keyword evidence="5 17" id="KW-0560">Oxidoreductase</keyword>
<evidence type="ECO:0000259" key="14">
    <source>
        <dbReference type="Pfam" id="PF02770"/>
    </source>
</evidence>
<keyword evidence="18" id="KW-1185">Reference proteome</keyword>
<name>A0A5C0B2P8_9BURK</name>
<dbReference type="GO" id="GO:0008470">
    <property type="term" value="F:3-methylbutanoyl-CoA dehydrogenase activity"/>
    <property type="evidence" value="ECO:0007669"/>
    <property type="project" value="TreeGrafter"/>
</dbReference>
<evidence type="ECO:0000256" key="2">
    <source>
        <dbReference type="ARBA" id="ARBA00022630"/>
    </source>
</evidence>
<dbReference type="Pfam" id="PF02771">
    <property type="entry name" value="Acyl-CoA_dh_N"/>
    <property type="match status" value="1"/>
</dbReference>
<dbReference type="SUPFAM" id="SSF56645">
    <property type="entry name" value="Acyl-CoA dehydrogenase NM domain-like"/>
    <property type="match status" value="1"/>
</dbReference>
<evidence type="ECO:0000256" key="12">
    <source>
        <dbReference type="ARBA" id="ARBA00048445"/>
    </source>
</evidence>
<dbReference type="KEGG" id="pacr:FXN63_25495"/>
<dbReference type="EMBL" id="CP043046">
    <property type="protein sequence ID" value="QEI08832.1"/>
    <property type="molecule type" value="Genomic_DNA"/>
</dbReference>
<dbReference type="Gene3D" id="1.20.140.10">
    <property type="entry name" value="Butyryl-CoA Dehydrogenase, subunit A, domain 3"/>
    <property type="match status" value="1"/>
</dbReference>
<sequence length="405" mass="43734">MLQALPVSLTVDRPAAHVIHKDTEALVVARDLASAFAAGASSRDRERHMPVDEVDAFSQSGLWALTVPQQHGGAEVSQVTLTEIFKTIAQADPSIAQIPQNHFSVVNAIALDGTEAQQRFFFAEVLRGLRLGNAASESANPSLKEGLTRITAAGSAFRLNGRKAYSIGVLFADWVAVSAIDDEGERVLAIVPHNASGVSVRDDWAGFGLRTTASGTVILDDVPVLPWQIVPSRRFSRPTQAGALSQILQAAIGAGIARAALADTHDLVRDRSRPWIDSKVMQASDDPLTVNEMGHLQVQLHAAEAMIERAARLLDATAPVSTPQESALVSLAVAEAKILSTEIALAATNKLFELAGTQSLASELDLDRHWRNARTLTLYDPVRWKYHAVGNYYLNDVLPPHHSYF</sequence>
<dbReference type="InterPro" id="IPR013107">
    <property type="entry name" value="Acyl-CoA_DH_C"/>
</dbReference>
<dbReference type="EC" id="1.14.14.21" evidence="9"/>
<evidence type="ECO:0000313" key="17">
    <source>
        <dbReference type="EMBL" id="QEI08832.1"/>
    </source>
</evidence>
<dbReference type="Pfam" id="PF02770">
    <property type="entry name" value="Acyl-CoA_dh_M"/>
    <property type="match status" value="1"/>
</dbReference>
<dbReference type="RefSeq" id="WP_148818349.1">
    <property type="nucleotide sequence ID" value="NZ_CP043046.1"/>
</dbReference>
<dbReference type="Proteomes" id="UP000325161">
    <property type="component" value="Chromosome"/>
</dbReference>
<protein>
    <recommendedName>
        <fullName evidence="10">Dibenzothiophene monooxygenase</fullName>
        <ecNumber evidence="9">1.14.14.21</ecNumber>
    </recommendedName>
</protein>
<dbReference type="GO" id="GO:0006552">
    <property type="term" value="P:L-leucine catabolic process"/>
    <property type="evidence" value="ECO:0007669"/>
    <property type="project" value="TreeGrafter"/>
</dbReference>
<comment type="subcellular location">
    <subcellularLocation>
        <location evidence="1">Cytoplasm</location>
    </subcellularLocation>
</comment>
<evidence type="ECO:0000256" key="3">
    <source>
        <dbReference type="ARBA" id="ARBA00022643"/>
    </source>
</evidence>
<evidence type="ECO:0000256" key="9">
    <source>
        <dbReference type="ARBA" id="ARBA00034328"/>
    </source>
</evidence>
<comment type="catalytic activity">
    <reaction evidence="11">
        <text>dibenzothiophene + FMNH2 + O2 = dibenzothiophene 5-oxide + FMN + H2O + H(+)</text>
        <dbReference type="Rhea" id="RHEA:49076"/>
        <dbReference type="ChEBI" id="CHEBI:15377"/>
        <dbReference type="ChEBI" id="CHEBI:15378"/>
        <dbReference type="ChEBI" id="CHEBI:15379"/>
        <dbReference type="ChEBI" id="CHEBI:23681"/>
        <dbReference type="ChEBI" id="CHEBI:23683"/>
        <dbReference type="ChEBI" id="CHEBI:57618"/>
        <dbReference type="ChEBI" id="CHEBI:58210"/>
    </reaction>
</comment>
<reference evidence="17 18" key="1">
    <citation type="submission" date="2019-08" db="EMBL/GenBank/DDBJ databases">
        <title>Amphibian skin-associated Pigmentiphaga: genome sequence and occurrence across geography and hosts.</title>
        <authorList>
            <person name="Bletz M.C."/>
            <person name="Bunk B."/>
            <person name="Sproeer C."/>
            <person name="Biwer P."/>
            <person name="Reiter S."/>
            <person name="Rabemananjara F.C.E."/>
            <person name="Schulz S."/>
            <person name="Overmann J."/>
            <person name="Vences M."/>
        </authorList>
    </citation>
    <scope>NUCLEOTIDE SEQUENCE [LARGE SCALE GENOMIC DNA]</scope>
    <source>
        <strain evidence="17 18">Mada1488</strain>
    </source>
</reference>
<comment type="similarity">
    <text evidence="8">Belongs to the DszC flavin monooxygenase family.</text>
</comment>
<evidence type="ECO:0000256" key="4">
    <source>
        <dbReference type="ARBA" id="ARBA00022741"/>
    </source>
</evidence>
<dbReference type="Gene3D" id="1.10.540.10">
    <property type="entry name" value="Acyl-CoA dehydrogenase/oxidase, N-terminal domain"/>
    <property type="match status" value="1"/>
</dbReference>
<evidence type="ECO:0000256" key="7">
    <source>
        <dbReference type="ARBA" id="ARBA00034307"/>
    </source>
</evidence>
<dbReference type="PANTHER" id="PTHR43884:SF12">
    <property type="entry name" value="ISOVALERYL-COA DEHYDROGENASE, MITOCHONDRIAL-RELATED"/>
    <property type="match status" value="1"/>
</dbReference>
<dbReference type="OrthoDB" id="6184213at2"/>
<dbReference type="InterPro" id="IPR006091">
    <property type="entry name" value="Acyl-CoA_Oxase/DH_mid-dom"/>
</dbReference>
<evidence type="ECO:0000256" key="10">
    <source>
        <dbReference type="ARBA" id="ARBA00034345"/>
    </source>
</evidence>
<dbReference type="PIRSF" id="PIRSF016578">
    <property type="entry name" value="HsaA"/>
    <property type="match status" value="1"/>
</dbReference>
<evidence type="ECO:0000259" key="15">
    <source>
        <dbReference type="Pfam" id="PF02771"/>
    </source>
</evidence>
<keyword evidence="3" id="KW-0288">FMN</keyword>
<dbReference type="SUPFAM" id="SSF47203">
    <property type="entry name" value="Acyl-CoA dehydrogenase C-terminal domain-like"/>
    <property type="match status" value="1"/>
</dbReference>
<dbReference type="Gene3D" id="2.40.110.10">
    <property type="entry name" value="Butyryl-CoA Dehydrogenase, subunit A, domain 2"/>
    <property type="match status" value="1"/>
</dbReference>
<evidence type="ECO:0000256" key="1">
    <source>
        <dbReference type="ARBA" id="ARBA00004496"/>
    </source>
</evidence>
<evidence type="ECO:0000256" key="5">
    <source>
        <dbReference type="ARBA" id="ARBA00023002"/>
    </source>
</evidence>
<dbReference type="InterPro" id="IPR036250">
    <property type="entry name" value="AcylCo_DH-like_C"/>
</dbReference>
<dbReference type="InterPro" id="IPR023922">
    <property type="entry name" value="S04_starv_induced_SfnB"/>
</dbReference>
<dbReference type="NCBIfam" id="TIGR04022">
    <property type="entry name" value="sulfur_SfnB"/>
    <property type="match status" value="1"/>
</dbReference>
<dbReference type="InterPro" id="IPR046373">
    <property type="entry name" value="Acyl-CoA_Oxase/DH_mid-dom_sf"/>
</dbReference>
<comment type="catalytic activity">
    <reaction evidence="12">
        <text>dibenzothiophene 5-oxide + FMNH2 + O2 = dibenzothiophene 5,5-dioxide + FMN + H2O + H(+)</text>
        <dbReference type="Rhea" id="RHEA:49080"/>
        <dbReference type="ChEBI" id="CHEBI:15377"/>
        <dbReference type="ChEBI" id="CHEBI:15378"/>
        <dbReference type="ChEBI" id="CHEBI:15379"/>
        <dbReference type="ChEBI" id="CHEBI:23683"/>
        <dbReference type="ChEBI" id="CHEBI:57618"/>
        <dbReference type="ChEBI" id="CHEBI:58210"/>
        <dbReference type="ChEBI" id="CHEBI:90356"/>
    </reaction>
</comment>
<feature type="domain" description="Acyl-CoA dehydrogenase/oxidase N-terminal" evidence="15">
    <location>
        <begin position="31"/>
        <end position="128"/>
    </location>
</feature>
<dbReference type="GO" id="GO:0018640">
    <property type="term" value="F:dibenzothiophene monooxygenase activity"/>
    <property type="evidence" value="ECO:0007669"/>
    <property type="project" value="RHEA"/>
</dbReference>
<dbReference type="GO" id="GO:0005737">
    <property type="term" value="C:cytoplasm"/>
    <property type="evidence" value="ECO:0007669"/>
    <property type="project" value="UniProtKB-SubCell"/>
</dbReference>
<evidence type="ECO:0000256" key="6">
    <source>
        <dbReference type="ARBA" id="ARBA00023033"/>
    </source>
</evidence>
<evidence type="ECO:0000256" key="13">
    <source>
        <dbReference type="ARBA" id="ARBA00049456"/>
    </source>
</evidence>
<organism evidence="17 18">
    <name type="scientific">Pigmentiphaga aceris</name>
    <dbReference type="NCBI Taxonomy" id="1940612"/>
    <lineage>
        <taxon>Bacteria</taxon>
        <taxon>Pseudomonadati</taxon>
        <taxon>Pseudomonadota</taxon>
        <taxon>Betaproteobacteria</taxon>
        <taxon>Burkholderiales</taxon>
        <taxon>Alcaligenaceae</taxon>
        <taxon>Pigmentiphaga</taxon>
    </lineage>
</organism>
<evidence type="ECO:0000313" key="18">
    <source>
        <dbReference type="Proteomes" id="UP000325161"/>
    </source>
</evidence>
<feature type="domain" description="Acyl-CoA dehydrogenase C-terminal" evidence="16">
    <location>
        <begin position="248"/>
        <end position="380"/>
    </location>
</feature>
<evidence type="ECO:0000256" key="11">
    <source>
        <dbReference type="ARBA" id="ARBA00047859"/>
    </source>
</evidence>
<proteinExistence type="inferred from homology"/>
<keyword evidence="4" id="KW-0547">Nucleotide-binding</keyword>
<comment type="pathway">
    <text evidence="7">Sulfur metabolism; dibenzothiophene degradation.</text>
</comment>
<accession>A0A5C0B2P8</accession>
<evidence type="ECO:0000259" key="16">
    <source>
        <dbReference type="Pfam" id="PF08028"/>
    </source>
</evidence>
<comment type="catalytic activity">
    <reaction evidence="13">
        <text>dibenzothiophene + 2 FMNH2 + 2 O2 = dibenzothiophene 5,5-dioxide + 2 FMN + 2 H2O + 2 H(+)</text>
        <dbReference type="Rhea" id="RHEA:49072"/>
        <dbReference type="ChEBI" id="CHEBI:15377"/>
        <dbReference type="ChEBI" id="CHEBI:15378"/>
        <dbReference type="ChEBI" id="CHEBI:15379"/>
        <dbReference type="ChEBI" id="CHEBI:23681"/>
        <dbReference type="ChEBI" id="CHEBI:57618"/>
        <dbReference type="ChEBI" id="CHEBI:58210"/>
        <dbReference type="ChEBI" id="CHEBI:90356"/>
        <dbReference type="EC" id="1.14.14.21"/>
    </reaction>
</comment>
<keyword evidence="6" id="KW-0503">Monooxygenase</keyword>
<keyword evidence="2" id="KW-0285">Flavoprotein</keyword>
<dbReference type="AlphaFoldDB" id="A0A5C0B2P8"/>